<reference evidence="9" key="2">
    <citation type="submission" date="2023-06" db="EMBL/GenBank/DDBJ databases">
        <authorList>
            <consortium name="Lawrence Berkeley National Laboratory"/>
            <person name="Haridas S."/>
            <person name="Hensen N."/>
            <person name="Bonometti L."/>
            <person name="Westerberg I."/>
            <person name="Brannstrom I.O."/>
            <person name="Guillou S."/>
            <person name="Cros-Aarteil S."/>
            <person name="Calhoun S."/>
            <person name="Kuo A."/>
            <person name="Mondo S."/>
            <person name="Pangilinan J."/>
            <person name="Riley R."/>
            <person name="LaButti K."/>
            <person name="Andreopoulos B."/>
            <person name="Lipzen A."/>
            <person name="Chen C."/>
            <person name="Yanf M."/>
            <person name="Daum C."/>
            <person name="Ng V."/>
            <person name="Clum A."/>
            <person name="Steindorff A."/>
            <person name="Ohm R."/>
            <person name="Martin F."/>
            <person name="Silar P."/>
            <person name="Natvig D."/>
            <person name="Lalanne C."/>
            <person name="Gautier V."/>
            <person name="Ament-velasquez S.L."/>
            <person name="Kruys A."/>
            <person name="Hutchinson M.I."/>
            <person name="Powell A.J."/>
            <person name="Barry K."/>
            <person name="Miller A.N."/>
            <person name="Grigoriev I.V."/>
            <person name="Debuchy R."/>
            <person name="Gladieux P."/>
            <person name="Thoren M.H."/>
            <person name="Johannesson H."/>
        </authorList>
    </citation>
    <scope>NUCLEOTIDE SEQUENCE</scope>
    <source>
        <strain evidence="9">CBS 232.78</strain>
    </source>
</reference>
<sequence>MTLYSPAPPVRPFSDDKPTLLVSWWITAICAFILLLRMGGRYVRVEKLFAEDKIAALALIPLFLRAGFVHLILVYGTNNVLLDGLNLSENDISRRTTGSGLVLATRVLQPAALWIYKHATLCFFDRLVGSTGKKRYIYSLLFMRIFLAVTFAAVIVSDLGECMPFQNYWAVLPDPGGQCRQGYGNLVTTAVLNIVTDLMLVVFPVIVMMVSRLALGRKILLILLFSLGIFTIIISIYRVPKVVAEHGYQATRSMWASVEILVATIATNTLALGTFMRDTGAKKPKFKYDPAVVSKARGAGPGGGPGGGGAGANASNRLPRGKDLWEDDDLDDGDSSHNGPTALHSEITSGHTKTTSTTTGGESKPSTSIHLATTLSRNASQDSLIPRGPIRVPNEVVKTTTIQVTVSRDHDAEAGGAERAVSRSGSMGGGKSLSRVERSVMASGRGIGRGAAVPLRNLEPLPNLSRPVVHIVQHMQPQQEQQQQEK</sequence>
<feature type="domain" description="Rhodopsin" evidence="8">
    <location>
        <begin position="36"/>
        <end position="272"/>
    </location>
</feature>
<evidence type="ECO:0000256" key="6">
    <source>
        <dbReference type="SAM" id="MobiDB-lite"/>
    </source>
</evidence>
<dbReference type="GO" id="GO:0016020">
    <property type="term" value="C:membrane"/>
    <property type="evidence" value="ECO:0007669"/>
    <property type="project" value="UniProtKB-SubCell"/>
</dbReference>
<dbReference type="Proteomes" id="UP001285441">
    <property type="component" value="Unassembled WGS sequence"/>
</dbReference>
<comment type="subcellular location">
    <subcellularLocation>
        <location evidence="1">Membrane</location>
        <topology evidence="1">Multi-pass membrane protein</topology>
    </subcellularLocation>
</comment>
<name>A0AAE0NR45_9PEZI</name>
<keyword evidence="2 7" id="KW-0812">Transmembrane</keyword>
<feature type="transmembrane region" description="Helical" evidence="7">
    <location>
        <begin position="56"/>
        <end position="76"/>
    </location>
</feature>
<evidence type="ECO:0000313" key="9">
    <source>
        <dbReference type="EMBL" id="KAK3386177.1"/>
    </source>
</evidence>
<keyword evidence="10" id="KW-1185">Reference proteome</keyword>
<feature type="compositionally biased region" description="Gly residues" evidence="6">
    <location>
        <begin position="299"/>
        <end position="311"/>
    </location>
</feature>
<evidence type="ECO:0000256" key="5">
    <source>
        <dbReference type="ARBA" id="ARBA00038359"/>
    </source>
</evidence>
<dbReference type="PANTHER" id="PTHR33048">
    <property type="entry name" value="PTH11-LIKE INTEGRAL MEMBRANE PROTEIN (AFU_ORTHOLOGUE AFUA_5G11245)"/>
    <property type="match status" value="1"/>
</dbReference>
<evidence type="ECO:0000256" key="3">
    <source>
        <dbReference type="ARBA" id="ARBA00022989"/>
    </source>
</evidence>
<dbReference type="Pfam" id="PF20684">
    <property type="entry name" value="Fung_rhodopsin"/>
    <property type="match status" value="1"/>
</dbReference>
<protein>
    <recommendedName>
        <fullName evidence="8">Rhodopsin domain-containing protein</fullName>
    </recommendedName>
</protein>
<feature type="region of interest" description="Disordered" evidence="6">
    <location>
        <begin position="297"/>
        <end position="368"/>
    </location>
</feature>
<feature type="compositionally biased region" description="Low complexity" evidence="6">
    <location>
        <begin position="348"/>
        <end position="368"/>
    </location>
</feature>
<evidence type="ECO:0000259" key="8">
    <source>
        <dbReference type="Pfam" id="PF20684"/>
    </source>
</evidence>
<evidence type="ECO:0000256" key="7">
    <source>
        <dbReference type="SAM" id="Phobius"/>
    </source>
</evidence>
<comment type="similarity">
    <text evidence="5">Belongs to the SAT4 family.</text>
</comment>
<gene>
    <name evidence="9" type="ORF">B0H63DRAFT_510773</name>
</gene>
<feature type="transmembrane region" description="Helical" evidence="7">
    <location>
        <begin position="20"/>
        <end position="36"/>
    </location>
</feature>
<feature type="transmembrane region" description="Helical" evidence="7">
    <location>
        <begin position="254"/>
        <end position="275"/>
    </location>
</feature>
<dbReference type="AlphaFoldDB" id="A0AAE0NR45"/>
<evidence type="ECO:0000256" key="4">
    <source>
        <dbReference type="ARBA" id="ARBA00023136"/>
    </source>
</evidence>
<evidence type="ECO:0000313" key="10">
    <source>
        <dbReference type="Proteomes" id="UP001285441"/>
    </source>
</evidence>
<keyword evidence="4 7" id="KW-0472">Membrane</keyword>
<dbReference type="PANTHER" id="PTHR33048:SF19">
    <property type="entry name" value="MEMBRANE PROTEIN PTH11-LIKE, PUTATIVE (AFU_ORTHOLOGUE AFUA_1G14080)-RELATED"/>
    <property type="match status" value="1"/>
</dbReference>
<feature type="transmembrane region" description="Helical" evidence="7">
    <location>
        <begin position="183"/>
        <end position="207"/>
    </location>
</feature>
<proteinExistence type="inferred from homology"/>
<keyword evidence="3 7" id="KW-1133">Transmembrane helix</keyword>
<evidence type="ECO:0000256" key="1">
    <source>
        <dbReference type="ARBA" id="ARBA00004141"/>
    </source>
</evidence>
<dbReference type="InterPro" id="IPR049326">
    <property type="entry name" value="Rhodopsin_dom_fungi"/>
</dbReference>
<evidence type="ECO:0000256" key="2">
    <source>
        <dbReference type="ARBA" id="ARBA00022692"/>
    </source>
</evidence>
<feature type="transmembrane region" description="Helical" evidence="7">
    <location>
        <begin position="219"/>
        <end position="239"/>
    </location>
</feature>
<reference evidence="9" key="1">
    <citation type="journal article" date="2023" name="Mol. Phylogenet. Evol.">
        <title>Genome-scale phylogeny and comparative genomics of the fungal order Sordariales.</title>
        <authorList>
            <person name="Hensen N."/>
            <person name="Bonometti L."/>
            <person name="Westerberg I."/>
            <person name="Brannstrom I.O."/>
            <person name="Guillou S."/>
            <person name="Cros-Aarteil S."/>
            <person name="Calhoun S."/>
            <person name="Haridas S."/>
            <person name="Kuo A."/>
            <person name="Mondo S."/>
            <person name="Pangilinan J."/>
            <person name="Riley R."/>
            <person name="LaButti K."/>
            <person name="Andreopoulos B."/>
            <person name="Lipzen A."/>
            <person name="Chen C."/>
            <person name="Yan M."/>
            <person name="Daum C."/>
            <person name="Ng V."/>
            <person name="Clum A."/>
            <person name="Steindorff A."/>
            <person name="Ohm R.A."/>
            <person name="Martin F."/>
            <person name="Silar P."/>
            <person name="Natvig D.O."/>
            <person name="Lalanne C."/>
            <person name="Gautier V."/>
            <person name="Ament-Velasquez S.L."/>
            <person name="Kruys A."/>
            <person name="Hutchinson M.I."/>
            <person name="Powell A.J."/>
            <person name="Barry K."/>
            <person name="Miller A.N."/>
            <person name="Grigoriev I.V."/>
            <person name="Debuchy R."/>
            <person name="Gladieux P."/>
            <person name="Hiltunen Thoren M."/>
            <person name="Johannesson H."/>
        </authorList>
    </citation>
    <scope>NUCLEOTIDE SEQUENCE</scope>
    <source>
        <strain evidence="9">CBS 232.78</strain>
    </source>
</reference>
<feature type="transmembrane region" description="Helical" evidence="7">
    <location>
        <begin position="136"/>
        <end position="156"/>
    </location>
</feature>
<comment type="caution">
    <text evidence="9">The sequence shown here is derived from an EMBL/GenBank/DDBJ whole genome shotgun (WGS) entry which is preliminary data.</text>
</comment>
<organism evidence="9 10">
    <name type="scientific">Podospora didyma</name>
    <dbReference type="NCBI Taxonomy" id="330526"/>
    <lineage>
        <taxon>Eukaryota</taxon>
        <taxon>Fungi</taxon>
        <taxon>Dikarya</taxon>
        <taxon>Ascomycota</taxon>
        <taxon>Pezizomycotina</taxon>
        <taxon>Sordariomycetes</taxon>
        <taxon>Sordariomycetidae</taxon>
        <taxon>Sordariales</taxon>
        <taxon>Podosporaceae</taxon>
        <taxon>Podospora</taxon>
    </lineage>
</organism>
<dbReference type="InterPro" id="IPR052337">
    <property type="entry name" value="SAT4-like"/>
</dbReference>
<feature type="region of interest" description="Disordered" evidence="6">
    <location>
        <begin position="410"/>
        <end position="435"/>
    </location>
</feature>
<dbReference type="EMBL" id="JAULSW010000004">
    <property type="protein sequence ID" value="KAK3386177.1"/>
    <property type="molecule type" value="Genomic_DNA"/>
</dbReference>
<accession>A0AAE0NR45</accession>